<dbReference type="InterPro" id="IPR043202">
    <property type="entry name" value="Band-7_stomatin-like"/>
</dbReference>
<dbReference type="PANTHER" id="PTHR10264:SF28">
    <property type="entry name" value="BAND 7 DOMAIN-CONTAINING PROTEIN"/>
    <property type="match status" value="1"/>
</dbReference>
<dbReference type="Pfam" id="PF01145">
    <property type="entry name" value="Band_7"/>
    <property type="match status" value="1"/>
</dbReference>
<dbReference type="Gene3D" id="3.30.479.30">
    <property type="entry name" value="Band 7 domain"/>
    <property type="match status" value="1"/>
</dbReference>
<dbReference type="OrthoDB" id="3592703at2759"/>
<dbReference type="InterPro" id="IPR003033">
    <property type="entry name" value="SCP2_sterol-bd_dom"/>
</dbReference>
<evidence type="ECO:0000259" key="4">
    <source>
        <dbReference type="SMART" id="SM00244"/>
    </source>
</evidence>
<dbReference type="InterPro" id="IPR036527">
    <property type="entry name" value="SCP2_sterol-bd_dom_sf"/>
</dbReference>
<dbReference type="GO" id="GO:0009898">
    <property type="term" value="C:cytoplasmic side of plasma membrane"/>
    <property type="evidence" value="ECO:0007669"/>
    <property type="project" value="UniProtKB-ARBA"/>
</dbReference>
<dbReference type="Pfam" id="PF02036">
    <property type="entry name" value="SCP2"/>
    <property type="match status" value="1"/>
</dbReference>
<evidence type="ECO:0000313" key="6">
    <source>
        <dbReference type="WBParaSite" id="HCON_00067030-00001"/>
    </source>
</evidence>
<evidence type="ECO:0000256" key="1">
    <source>
        <dbReference type="ARBA" id="ARBA00008164"/>
    </source>
</evidence>
<protein>
    <submittedName>
        <fullName evidence="6">PHB domain-containing protein</fullName>
    </submittedName>
</protein>
<name>A0A7I5E8F2_HAECO</name>
<keyword evidence="3" id="KW-0812">Transmembrane</keyword>
<dbReference type="InterPro" id="IPR036013">
    <property type="entry name" value="Band_7/SPFH_dom_sf"/>
</dbReference>
<dbReference type="WBParaSite" id="HCON_00067030-00001">
    <property type="protein sequence ID" value="HCON_00067030-00001"/>
    <property type="gene ID" value="HCON_00067030"/>
</dbReference>
<feature type="region of interest" description="Disordered" evidence="2">
    <location>
        <begin position="317"/>
        <end position="342"/>
    </location>
</feature>
<evidence type="ECO:0000256" key="3">
    <source>
        <dbReference type="SAM" id="Phobius"/>
    </source>
</evidence>
<dbReference type="InterPro" id="IPR001107">
    <property type="entry name" value="Band_7"/>
</dbReference>
<keyword evidence="3" id="KW-1133">Transmembrane helix</keyword>
<organism evidence="5 6">
    <name type="scientific">Haemonchus contortus</name>
    <name type="common">Barber pole worm</name>
    <dbReference type="NCBI Taxonomy" id="6289"/>
    <lineage>
        <taxon>Eukaryota</taxon>
        <taxon>Metazoa</taxon>
        <taxon>Ecdysozoa</taxon>
        <taxon>Nematoda</taxon>
        <taxon>Chromadorea</taxon>
        <taxon>Rhabditida</taxon>
        <taxon>Rhabditina</taxon>
        <taxon>Rhabditomorpha</taxon>
        <taxon>Strongyloidea</taxon>
        <taxon>Trichostrongylidae</taxon>
        <taxon>Haemonchus</taxon>
    </lineage>
</organism>
<evidence type="ECO:0000256" key="2">
    <source>
        <dbReference type="SAM" id="MobiDB-lite"/>
    </source>
</evidence>
<sequence>LPPKVWLSPTYRLAPMTFPSVRYAALLQDDPEDNSLQPPEQEGSGLEFGVPEGTFDSAFTYANYNDLDRMGYEAPPRFGNTSTHGSRYSGFTYTKVFDDEEKEVGPMNIVEIVIYVISVVVLLFTLPFSLLFAMKFVSTSEKLVVLRLGRAQKTRGPGATIIVPCIDTTYKISTTITAFNVPPLQIITIDRGLVELGATVFLRIRDPVSAVCAIQDRNTSTRTLANTMLYRYISKRRICEITNGHERRILAATLKDELGSFTATYGVEITDVEISDVKILKEGENMGLAALSSVVKSDAGAKLWEVIAPHVEEFARSVKSQASTDKPGEPMDPGGPSSESNVTNETLIDIEQSNDDSPEIDEDRLITVINMAIDEQLTKAIGSVFQISCPDAQPIVIDLKHPPGSCTRGSPVPNPDVIFEMSRAVFSKIITQQLSPVTAYMQGSMKVYGSLQDAISFRYLAERVKHLL</sequence>
<dbReference type="SUPFAM" id="SSF55718">
    <property type="entry name" value="SCP-like"/>
    <property type="match status" value="1"/>
</dbReference>
<dbReference type="AlphaFoldDB" id="A0A7I5E8F2"/>
<dbReference type="Gene3D" id="3.30.1050.10">
    <property type="entry name" value="SCP2 sterol-binding domain"/>
    <property type="match status" value="1"/>
</dbReference>
<reference evidence="6" key="1">
    <citation type="submission" date="2020-12" db="UniProtKB">
        <authorList>
            <consortium name="WormBaseParasite"/>
        </authorList>
    </citation>
    <scope>IDENTIFICATION</scope>
    <source>
        <strain evidence="6">MHco3</strain>
    </source>
</reference>
<evidence type="ECO:0000313" key="5">
    <source>
        <dbReference type="Proteomes" id="UP000025227"/>
    </source>
</evidence>
<dbReference type="Proteomes" id="UP000025227">
    <property type="component" value="Unplaced"/>
</dbReference>
<feature type="domain" description="Band 7" evidence="4">
    <location>
        <begin position="132"/>
        <end position="295"/>
    </location>
</feature>
<keyword evidence="3" id="KW-0472">Membrane</keyword>
<dbReference type="InterPro" id="IPR001972">
    <property type="entry name" value="Stomatin_HflK_fam"/>
</dbReference>
<keyword evidence="5" id="KW-1185">Reference proteome</keyword>
<comment type="similarity">
    <text evidence="1">Belongs to the band 7/mec-2 family.</text>
</comment>
<dbReference type="PANTHER" id="PTHR10264">
    <property type="entry name" value="BAND 7 PROTEIN-RELATED"/>
    <property type="match status" value="1"/>
</dbReference>
<dbReference type="SMART" id="SM00244">
    <property type="entry name" value="PHB"/>
    <property type="match status" value="1"/>
</dbReference>
<proteinExistence type="inferred from homology"/>
<dbReference type="PRINTS" id="PR00721">
    <property type="entry name" value="STOMATIN"/>
</dbReference>
<dbReference type="SUPFAM" id="SSF117892">
    <property type="entry name" value="Band 7/SPFH domain"/>
    <property type="match status" value="1"/>
</dbReference>
<accession>A0A7I5E8F2</accession>
<dbReference type="FunFam" id="3.30.479.30:FF:000004">
    <property type="entry name" value="Putative membrane protease family, stomatin"/>
    <property type="match status" value="1"/>
</dbReference>
<feature type="transmembrane region" description="Helical" evidence="3">
    <location>
        <begin position="112"/>
        <end position="133"/>
    </location>
</feature>